<evidence type="ECO:0000313" key="2">
    <source>
        <dbReference type="Proteomes" id="UP000886998"/>
    </source>
</evidence>
<gene>
    <name evidence="1" type="ORF">TNIN_279771</name>
</gene>
<dbReference type="Proteomes" id="UP000886998">
    <property type="component" value="Unassembled WGS sequence"/>
</dbReference>
<dbReference type="EMBL" id="BMAV01015337">
    <property type="protein sequence ID" value="GFY64633.1"/>
    <property type="molecule type" value="Genomic_DNA"/>
</dbReference>
<protein>
    <submittedName>
        <fullName evidence="1">Uncharacterized protein</fullName>
    </submittedName>
</protein>
<proteinExistence type="predicted"/>
<sequence length="136" mass="15980">MKVYHALEAHGTSYCCSAHGFSSEWTRQRPSPRRTLRRHAKCHRYCQNQSFSVLRKWRHRGEGQLHPTLPRPDVRPPVQELPLPDTWHWRILLRAQDTAQGMRHLAGKPDSMTSSIYKARMGQIDKRFKQLNLSIN</sequence>
<name>A0A8X6Y5P1_9ARAC</name>
<organism evidence="1 2">
    <name type="scientific">Trichonephila inaurata madagascariensis</name>
    <dbReference type="NCBI Taxonomy" id="2747483"/>
    <lineage>
        <taxon>Eukaryota</taxon>
        <taxon>Metazoa</taxon>
        <taxon>Ecdysozoa</taxon>
        <taxon>Arthropoda</taxon>
        <taxon>Chelicerata</taxon>
        <taxon>Arachnida</taxon>
        <taxon>Araneae</taxon>
        <taxon>Araneomorphae</taxon>
        <taxon>Entelegynae</taxon>
        <taxon>Araneoidea</taxon>
        <taxon>Nephilidae</taxon>
        <taxon>Trichonephila</taxon>
        <taxon>Trichonephila inaurata</taxon>
    </lineage>
</organism>
<dbReference type="AlphaFoldDB" id="A0A8X6Y5P1"/>
<evidence type="ECO:0000313" key="1">
    <source>
        <dbReference type="EMBL" id="GFY64633.1"/>
    </source>
</evidence>
<reference evidence="1" key="1">
    <citation type="submission" date="2020-08" db="EMBL/GenBank/DDBJ databases">
        <title>Multicomponent nature underlies the extraordinary mechanical properties of spider dragline silk.</title>
        <authorList>
            <person name="Kono N."/>
            <person name="Nakamura H."/>
            <person name="Mori M."/>
            <person name="Yoshida Y."/>
            <person name="Ohtoshi R."/>
            <person name="Malay A.D."/>
            <person name="Moran D.A.P."/>
            <person name="Tomita M."/>
            <person name="Numata K."/>
            <person name="Arakawa K."/>
        </authorList>
    </citation>
    <scope>NUCLEOTIDE SEQUENCE</scope>
</reference>
<comment type="caution">
    <text evidence="1">The sequence shown here is derived from an EMBL/GenBank/DDBJ whole genome shotgun (WGS) entry which is preliminary data.</text>
</comment>
<keyword evidence="2" id="KW-1185">Reference proteome</keyword>
<accession>A0A8X6Y5P1</accession>